<accession>A0ACD1A7T8</accession>
<proteinExistence type="predicted"/>
<gene>
    <name evidence="1" type="ORF">FRZ06_03685</name>
</gene>
<name>A0ACD1A7T8_9FIRM</name>
<protein>
    <submittedName>
        <fullName evidence="1">Aminoacetone oxidase family FAD-binding enzyme</fullName>
    </submittedName>
</protein>
<keyword evidence="2" id="KW-1185">Reference proteome</keyword>
<organism evidence="1 2">
    <name type="scientific">Anoxybacterium hadale</name>
    <dbReference type="NCBI Taxonomy" id="3408580"/>
    <lineage>
        <taxon>Bacteria</taxon>
        <taxon>Bacillati</taxon>
        <taxon>Bacillota</taxon>
        <taxon>Clostridia</taxon>
        <taxon>Peptostreptococcales</taxon>
        <taxon>Anaerovoracaceae</taxon>
        <taxon>Anoxybacterium</taxon>
    </lineage>
</organism>
<dbReference type="Proteomes" id="UP000594014">
    <property type="component" value="Chromosome"/>
</dbReference>
<evidence type="ECO:0000313" key="2">
    <source>
        <dbReference type="Proteomes" id="UP000594014"/>
    </source>
</evidence>
<reference evidence="1" key="1">
    <citation type="submission" date="2019-08" db="EMBL/GenBank/DDBJ databases">
        <title>Genome sequence of Clostridiales bacterium MT110.</title>
        <authorList>
            <person name="Cao J."/>
        </authorList>
    </citation>
    <scope>NUCLEOTIDE SEQUENCE</scope>
    <source>
        <strain evidence="1">MT110</strain>
    </source>
</reference>
<dbReference type="EMBL" id="CP042469">
    <property type="protein sequence ID" value="QOX62510.1"/>
    <property type="molecule type" value="Genomic_DNA"/>
</dbReference>
<evidence type="ECO:0000313" key="1">
    <source>
        <dbReference type="EMBL" id="QOX62510.1"/>
    </source>
</evidence>
<sequence>MLHTTHTEEPNLTYDLIIIGAGAAGLFAGASLPNKINGLILEKSASPGKKLLMSGAGQCNLTHGGSIKDFITHYGARGKKIRTVLYRFSNDSVIDFFEKNEIALFEREDGKIFPKSLRAKDILDCLTSQCQRNGMKLCFSTPVENISYREPAEGNDGLYVIQTGSFVFTAKKIIISTGGCSYPSTGSDGSLFPVLEALGIAVKPLHPALVPIHVQQYPYSDLSGISFQNAAVTLYSKEGKRVAENIGPLLFTRNHFSGPGILNLSRYVTEGMQLSLSYCTGKSDEVLIKELTTALSSSSKQLLTELYEYFNGNRNAEGRESEMPKRFLETLCRRAGTDPAVKASAVSRILLRSIVKLLLQDRFTISSTDGFSAAMVTAGGISLDEINLKTMESNQYLGMYFAGEVLDVDGDTGGYNLQFAFSSGWLAANSAV</sequence>